<accession>A0A090LHL2</accession>
<dbReference type="WBParaSite" id="SRAE_2000230400.1">
    <property type="protein sequence ID" value="SRAE_2000230400.1"/>
    <property type="gene ID" value="WBGene00262514"/>
</dbReference>
<dbReference type="CTD" id="36380008"/>
<name>A0A090LHL2_STRRB</name>
<dbReference type="Proteomes" id="UP000035682">
    <property type="component" value="Unplaced"/>
</dbReference>
<keyword evidence="3" id="KW-1185">Reference proteome</keyword>
<evidence type="ECO:0000313" key="3">
    <source>
        <dbReference type="Proteomes" id="UP000035682"/>
    </source>
</evidence>
<organism evidence="2">
    <name type="scientific">Strongyloides ratti</name>
    <name type="common">Parasitic roundworm</name>
    <dbReference type="NCBI Taxonomy" id="34506"/>
    <lineage>
        <taxon>Eukaryota</taxon>
        <taxon>Metazoa</taxon>
        <taxon>Ecdysozoa</taxon>
        <taxon>Nematoda</taxon>
        <taxon>Chromadorea</taxon>
        <taxon>Rhabditida</taxon>
        <taxon>Tylenchina</taxon>
        <taxon>Panagrolaimomorpha</taxon>
        <taxon>Strongyloidoidea</taxon>
        <taxon>Strongyloididae</taxon>
        <taxon>Strongyloides</taxon>
    </lineage>
</organism>
<proteinExistence type="predicted"/>
<dbReference type="RefSeq" id="XP_024506843.1">
    <property type="nucleotide sequence ID" value="XM_024653358.1"/>
</dbReference>
<protein>
    <submittedName>
        <fullName evidence="2 4">Uncharacterized protein</fullName>
    </submittedName>
</protein>
<sequence>MSLSSLTSRNLEYQDDIYSKTVNIPVACFPEFSKQVRSLVHEYYNGECKLEGRLLFKGTGSVSKGNLSLGYLTSSSQDSIDSNSSYALKTSTITDPYSCCNYEKKNNKYKNTISTASEGISMTGKLQKIGKVPSKKHLPAIGYNHKSAQKSSTSDNTQKTESNTTIETSPEVFKKLRIYAHPDFMNLSTINKTSIKTTNKDSYSKSISSTNTTSQPIFDDIKMIFCRKTDITSINSRKSLTPVSFDTNGSPRRFS</sequence>
<reference evidence="2 3" key="1">
    <citation type="submission" date="2014-09" db="EMBL/GenBank/DDBJ databases">
        <authorList>
            <person name="Martin A.A."/>
        </authorList>
    </citation>
    <scope>NUCLEOTIDE SEQUENCE</scope>
    <source>
        <strain evidence="3">ED321</strain>
        <strain evidence="2">ED321 Heterogonic</strain>
    </source>
</reference>
<dbReference type="WormBase" id="SRAE_2000230400">
    <property type="protein sequence ID" value="SRP02819"/>
    <property type="gene ID" value="WBGene00262514"/>
</dbReference>
<dbReference type="GeneID" id="36380008"/>
<reference evidence="4" key="2">
    <citation type="submission" date="2020-12" db="UniProtKB">
        <authorList>
            <consortium name="WormBaseParasite"/>
        </authorList>
    </citation>
    <scope>IDENTIFICATION</scope>
</reference>
<evidence type="ECO:0000313" key="4">
    <source>
        <dbReference type="WBParaSite" id="SRAE_2000230400.1"/>
    </source>
</evidence>
<gene>
    <name evidence="2 4 5" type="ORF">SRAE_2000230400</name>
</gene>
<evidence type="ECO:0000256" key="1">
    <source>
        <dbReference type="SAM" id="MobiDB-lite"/>
    </source>
</evidence>
<feature type="compositionally biased region" description="Polar residues" evidence="1">
    <location>
        <begin position="149"/>
        <end position="166"/>
    </location>
</feature>
<feature type="region of interest" description="Disordered" evidence="1">
    <location>
        <begin position="144"/>
        <end position="166"/>
    </location>
</feature>
<dbReference type="AlphaFoldDB" id="A0A090LHL2"/>
<evidence type="ECO:0000313" key="5">
    <source>
        <dbReference type="WormBase" id="SRAE_2000230400"/>
    </source>
</evidence>
<dbReference type="EMBL" id="LN609529">
    <property type="protein sequence ID" value="CEF67643.1"/>
    <property type="molecule type" value="Genomic_DNA"/>
</dbReference>
<evidence type="ECO:0000313" key="2">
    <source>
        <dbReference type="EMBL" id="CEF67643.1"/>
    </source>
</evidence>